<feature type="region of interest" description="Disordered" evidence="1">
    <location>
        <begin position="369"/>
        <end position="434"/>
    </location>
</feature>
<feature type="region of interest" description="Disordered" evidence="1">
    <location>
        <begin position="708"/>
        <end position="760"/>
    </location>
</feature>
<feature type="compositionally biased region" description="Polar residues" evidence="1">
    <location>
        <begin position="1416"/>
        <end position="1432"/>
    </location>
</feature>
<feature type="compositionally biased region" description="Polar residues" evidence="1">
    <location>
        <begin position="1355"/>
        <end position="1364"/>
    </location>
</feature>
<evidence type="ECO:0000256" key="1">
    <source>
        <dbReference type="SAM" id="MobiDB-lite"/>
    </source>
</evidence>
<name>A0A8B7ZUP2_ACAPL</name>
<feature type="compositionally biased region" description="Low complexity" evidence="1">
    <location>
        <begin position="668"/>
        <end position="689"/>
    </location>
</feature>
<dbReference type="InterPro" id="IPR024845">
    <property type="entry name" value="NHS-like"/>
</dbReference>
<feature type="region of interest" description="Disordered" evidence="1">
    <location>
        <begin position="779"/>
        <end position="867"/>
    </location>
</feature>
<feature type="compositionally biased region" description="Low complexity" evidence="1">
    <location>
        <begin position="1693"/>
        <end position="1707"/>
    </location>
</feature>
<evidence type="ECO:0000313" key="2">
    <source>
        <dbReference type="Proteomes" id="UP000694845"/>
    </source>
</evidence>
<feature type="region of interest" description="Disordered" evidence="1">
    <location>
        <begin position="1201"/>
        <end position="1221"/>
    </location>
</feature>
<keyword evidence="2" id="KW-1185">Reference proteome</keyword>
<dbReference type="Gene3D" id="1.20.5.340">
    <property type="match status" value="1"/>
</dbReference>
<evidence type="ECO:0000313" key="3">
    <source>
        <dbReference type="RefSeq" id="XP_022107226.1"/>
    </source>
</evidence>
<feature type="compositionally biased region" description="Polar residues" evidence="1">
    <location>
        <begin position="1489"/>
        <end position="1509"/>
    </location>
</feature>
<feature type="compositionally biased region" description="Polar residues" evidence="1">
    <location>
        <begin position="622"/>
        <end position="633"/>
    </location>
</feature>
<dbReference type="Pfam" id="PF15273">
    <property type="entry name" value="NHS"/>
    <property type="match status" value="1"/>
</dbReference>
<dbReference type="PANTHER" id="PTHR23039">
    <property type="entry name" value="NANCE-HORAN SYNDROME PROTEIN"/>
    <property type="match status" value="1"/>
</dbReference>
<dbReference type="OrthoDB" id="10043020at2759"/>
<feature type="region of interest" description="Disordered" evidence="1">
    <location>
        <begin position="1051"/>
        <end position="1070"/>
    </location>
</feature>
<feature type="region of interest" description="Disordered" evidence="1">
    <location>
        <begin position="1489"/>
        <end position="1581"/>
    </location>
</feature>
<feature type="compositionally biased region" description="Polar residues" evidence="1">
    <location>
        <begin position="795"/>
        <end position="821"/>
    </location>
</feature>
<proteinExistence type="predicted"/>
<dbReference type="GO" id="GO:0030154">
    <property type="term" value="P:cell differentiation"/>
    <property type="evidence" value="ECO:0007669"/>
    <property type="project" value="TreeGrafter"/>
</dbReference>
<gene>
    <name evidence="3" type="primary">LOC110988214</name>
</gene>
<feature type="region of interest" description="Disordered" evidence="1">
    <location>
        <begin position="1411"/>
        <end position="1432"/>
    </location>
</feature>
<feature type="compositionally biased region" description="Polar residues" evidence="1">
    <location>
        <begin position="523"/>
        <end position="541"/>
    </location>
</feature>
<feature type="compositionally biased region" description="Low complexity" evidence="1">
    <location>
        <begin position="604"/>
        <end position="617"/>
    </location>
</feature>
<feature type="compositionally biased region" description="Basic and acidic residues" evidence="1">
    <location>
        <begin position="1510"/>
        <end position="1519"/>
    </location>
</feature>
<dbReference type="Proteomes" id="UP000694845">
    <property type="component" value="Unplaced"/>
</dbReference>
<feature type="region of interest" description="Disordered" evidence="1">
    <location>
        <begin position="1250"/>
        <end position="1275"/>
    </location>
</feature>
<feature type="region of interest" description="Disordered" evidence="1">
    <location>
        <begin position="279"/>
        <end position="321"/>
    </location>
</feature>
<dbReference type="KEGG" id="aplc:110988214"/>
<feature type="compositionally biased region" description="Polar residues" evidence="1">
    <location>
        <begin position="1523"/>
        <end position="1535"/>
    </location>
</feature>
<feature type="compositionally biased region" description="Basic and acidic residues" evidence="1">
    <location>
        <begin position="1327"/>
        <end position="1336"/>
    </location>
</feature>
<feature type="compositionally biased region" description="Polar residues" evidence="1">
    <location>
        <begin position="1250"/>
        <end position="1264"/>
    </location>
</feature>
<dbReference type="PANTHER" id="PTHR23039:SF9">
    <property type="entry name" value="LOW QUALITY PROTEIN: NHS-LIKE PROTEIN 1"/>
    <property type="match status" value="1"/>
</dbReference>
<feature type="region of interest" description="Disordered" evidence="1">
    <location>
        <begin position="480"/>
        <end position="541"/>
    </location>
</feature>
<feature type="compositionally biased region" description="Polar residues" evidence="1">
    <location>
        <begin position="398"/>
        <end position="411"/>
    </location>
</feature>
<feature type="compositionally biased region" description="Low complexity" evidence="1">
    <location>
        <begin position="425"/>
        <end position="434"/>
    </location>
</feature>
<dbReference type="OMA" id="NNHREED"/>
<dbReference type="GeneID" id="110988214"/>
<feature type="region of interest" description="Disordered" evidence="1">
    <location>
        <begin position="1691"/>
        <end position="1720"/>
    </location>
</feature>
<dbReference type="RefSeq" id="XP_022107226.1">
    <property type="nucleotide sequence ID" value="XM_022251534.1"/>
</dbReference>
<accession>A0A8B7ZUP2</accession>
<feature type="region of interest" description="Disordered" evidence="1">
    <location>
        <begin position="1004"/>
        <end position="1024"/>
    </location>
</feature>
<protein>
    <submittedName>
        <fullName evidence="3">Nance-Horan syndrome protein-like isoform X1</fullName>
    </submittedName>
</protein>
<feature type="region of interest" description="Disordered" evidence="1">
    <location>
        <begin position="1321"/>
        <end position="1364"/>
    </location>
</feature>
<organism evidence="2 3">
    <name type="scientific">Acanthaster planci</name>
    <name type="common">Crown-of-thorns starfish</name>
    <dbReference type="NCBI Taxonomy" id="133434"/>
    <lineage>
        <taxon>Eukaryota</taxon>
        <taxon>Metazoa</taxon>
        <taxon>Echinodermata</taxon>
        <taxon>Eleutherozoa</taxon>
        <taxon>Asterozoa</taxon>
        <taxon>Asteroidea</taxon>
        <taxon>Valvatacea</taxon>
        <taxon>Valvatida</taxon>
        <taxon>Acanthasteridae</taxon>
        <taxon>Acanthaster</taxon>
    </lineage>
</organism>
<feature type="compositionally biased region" description="Low complexity" evidence="1">
    <location>
        <begin position="840"/>
        <end position="867"/>
    </location>
</feature>
<sequence>MPFVNRRVEPLYLSNKALPSGCSTELENVANNSLANLVRQLADIAGHATSIFDGICAEARDIHDRSCRLRTRTDSLSEYLQTLDARAVEVPVSTLSDFKSLTDHYRYRSSVQENLITQASRPQCIELQYRKASTDLKDIFEKLKEYHEDTVTVSNLCQSISLSRLNCDTDSSEYDIEFPRPVCTLSDSNEQRRRKPLLPYSKLPARPLSEGDLLDDYVPPNRGTLPTPEELMRRNVTLSTVVDVDTSGTGFERMQMFRRSLTAMGRKLEKAKKKRWRRTISGIPDNVRAELQTESAGEADDGRSTDRENEDMQSLKTMSLDRRTFSQVKPVESPAVGIAVVTPIRTRRRPKSLRLPGPIIFPGLQQWRENHQAKQEKKQEAKAGSRDRHSVALPAQTAVPTPSPSQGYSSCSDDKAWPGPSQRRPQSLALPPSSIPQSLAPLALLSPAQLAGKKVYVTSNRTVPNAVIPTSSVTMTISTCKTSSGSRDSQDGLPLNELQTGLPSTKVRLRTAKPTVKREERQSSSGNWSGTDSARTSMNSDLGSAMNCDFLGSTTTSPSDSAVSLSSENISFPKFSGGLKSLDRKHSRGKSDQPSGHLYTSAGESSSESSTPTNSPNVGRSGFTQMDTDSWLQSVGAATERRMPPEAGNVAPARKSPKGQQCEVIFTSDALSDSSSSSENPASSSALSDNGSIDLDACLADINSDFIDSDSTSGHSVDHEGYWTSMHSDCGLPYRRTKKRKSSPSKEPLPVNLRIGPPAVQPKPKRISLVVAAPVVPSSTYQKKAPPLPPIRVDSVSSGQSLNTQQNDQTQNEVGHKSSSLLPPLSFQDDNRSVSPSSLTDTASEASTISSDTTTTPTLTPVQTPTDPALYKLCFGGSSKSLESLDSQLSGSQGNGPTSRVDAWTAEVSESFHFGQEPTRFGTPTLNATTSSCVLAPPVQEQASVAKFRPQLIQPSSSVLPRVSQAQPLVFPQPAVVPNSPTHEGKMKMLNARDKFFGISRTTNTNSGAVASDTANGTADGNEQTLPDEVLESEEIVSPIGVYPEKYNTLKRRPKHEADASKKAAAKKTQDLSNSLVVSDVSADDVFDEQSEVCAPEGKTVASQAKKGLDTLQRKRFQEYVSNVQSQAPQNYNSINSLKESAPGNGTQAMTREQREEILNMLRRTKNSKVVNSPSLPEPSLKKWDDPPRHELGKIHENVTVQEPALQQEEETSEKASFRSSYYDSVESENLDPDLAIIRAAEQMEKQLRLQRQSPNAPVMSSPSEPDDNVWLPNSQPFSRNSIAYRSIYDSEMCGNSFSHIPSMDMDNSYVYDPNLKPKSSILKVRKQGDTSRSETKSNGMKHHSSTLSGGHGQATMSPTDSVSSLNSIRSITFSDTLDVERTPVKVCPLSGKPQTPMDDFKMLLQQHSGPRRGQSACSALNVQPKSPRTPSTAELLYSGSRAGTIQEEGTKVQDRKIVTMKDLRTAMANPRTNSRTGDLGLPYEELQAQNRQRSPKNSPTASPNSTLTKQDKGVRFDFEQVQDMTSDTNASKSLDTGRVESLPNGNVNDLTQDDQSRQSLKVGGNENGKVSSQRNLGLLPEQTNKRVVLNHSSASDPGEIPSSKVNAVKSGSESVVPGDNIPISQANKAKSIKSPPDLTSRFMPHLTESASDSILSRKDLMDEIRRRGGAGQQGSRQEAVAALEMQQLQRKLSTSSLPSLTTAGAGPTPGGSKALGSLLDSMKTALKSMEVASPAVEGEHENDSSAWE</sequence>
<reference evidence="3" key="1">
    <citation type="submission" date="2025-08" db="UniProtKB">
        <authorList>
            <consortium name="RefSeq"/>
        </authorList>
    </citation>
    <scope>IDENTIFICATION</scope>
</reference>
<feature type="compositionally biased region" description="Basic and acidic residues" evidence="1">
    <location>
        <begin position="369"/>
        <end position="390"/>
    </location>
</feature>
<feature type="region of interest" description="Disordered" evidence="1">
    <location>
        <begin position="574"/>
        <end position="690"/>
    </location>
</feature>